<organism evidence="1 2">
    <name type="scientific">Portunus trituberculatus</name>
    <name type="common">Swimming crab</name>
    <name type="synonym">Neptunus trituberculatus</name>
    <dbReference type="NCBI Taxonomy" id="210409"/>
    <lineage>
        <taxon>Eukaryota</taxon>
        <taxon>Metazoa</taxon>
        <taxon>Ecdysozoa</taxon>
        <taxon>Arthropoda</taxon>
        <taxon>Crustacea</taxon>
        <taxon>Multicrustacea</taxon>
        <taxon>Malacostraca</taxon>
        <taxon>Eumalacostraca</taxon>
        <taxon>Eucarida</taxon>
        <taxon>Decapoda</taxon>
        <taxon>Pleocyemata</taxon>
        <taxon>Brachyura</taxon>
        <taxon>Eubrachyura</taxon>
        <taxon>Portunoidea</taxon>
        <taxon>Portunidae</taxon>
        <taxon>Portuninae</taxon>
        <taxon>Portunus</taxon>
    </lineage>
</organism>
<keyword evidence="2" id="KW-1185">Reference proteome</keyword>
<gene>
    <name evidence="1" type="ORF">E2C01_095678</name>
</gene>
<proteinExistence type="predicted"/>
<protein>
    <submittedName>
        <fullName evidence="1">Uncharacterized protein</fullName>
    </submittedName>
</protein>
<evidence type="ECO:0000313" key="1">
    <source>
        <dbReference type="EMBL" id="MPD00218.1"/>
    </source>
</evidence>
<dbReference type="Proteomes" id="UP000324222">
    <property type="component" value="Unassembled WGS sequence"/>
</dbReference>
<sequence>MRRKTTLEGLTVVLGICDSLKGLGLAVQRREEASWFPPQLQHNGTTLVLAHIFSRQQEKG</sequence>
<accession>A0A5B7K4M5</accession>
<evidence type="ECO:0000313" key="2">
    <source>
        <dbReference type="Proteomes" id="UP000324222"/>
    </source>
</evidence>
<name>A0A5B7K4M5_PORTR</name>
<comment type="caution">
    <text evidence="1">The sequence shown here is derived from an EMBL/GenBank/DDBJ whole genome shotgun (WGS) entry which is preliminary data.</text>
</comment>
<reference evidence="1 2" key="1">
    <citation type="submission" date="2019-05" db="EMBL/GenBank/DDBJ databases">
        <title>Another draft genome of Portunus trituberculatus and its Hox gene families provides insights of decapod evolution.</title>
        <authorList>
            <person name="Jeong J.-H."/>
            <person name="Song I."/>
            <person name="Kim S."/>
            <person name="Choi T."/>
            <person name="Kim D."/>
            <person name="Ryu S."/>
            <person name="Kim W."/>
        </authorList>
    </citation>
    <scope>NUCLEOTIDE SEQUENCE [LARGE SCALE GENOMIC DNA]</scope>
    <source>
        <tissue evidence="1">Muscle</tissue>
    </source>
</reference>
<dbReference type="AlphaFoldDB" id="A0A5B7K4M5"/>
<dbReference type="EMBL" id="VSRR010121978">
    <property type="protein sequence ID" value="MPD00218.1"/>
    <property type="molecule type" value="Genomic_DNA"/>
</dbReference>